<evidence type="ECO:0000256" key="1">
    <source>
        <dbReference type="ARBA" id="ARBA00004651"/>
    </source>
</evidence>
<protein>
    <submittedName>
        <fullName evidence="9">K+/H+ antiporter subunit F</fullName>
    </submittedName>
</protein>
<keyword evidence="6 8" id="KW-1133">Transmembrane helix</keyword>
<evidence type="ECO:0000256" key="3">
    <source>
        <dbReference type="ARBA" id="ARBA00022448"/>
    </source>
</evidence>
<keyword evidence="5 8" id="KW-0812">Transmembrane</keyword>
<dbReference type="EMBL" id="CP097636">
    <property type="protein sequence ID" value="URI09195.1"/>
    <property type="molecule type" value="Genomic_DNA"/>
</dbReference>
<comment type="similarity">
    <text evidence="2">Belongs to the CPA3 antiporters (TC 2.A.63) subunit F family.</text>
</comment>
<reference evidence="9" key="1">
    <citation type="submission" date="2022-05" db="EMBL/GenBank/DDBJ databases">
        <title>An RpoN-dependent PEP-CTERM gene is involved in floc formation of an Aquincola tertiaricarbonis strain.</title>
        <authorList>
            <person name="Qiu D."/>
            <person name="Xia M."/>
        </authorList>
    </citation>
    <scope>NUCLEOTIDE SEQUENCE</scope>
    <source>
        <strain evidence="9">RN12</strain>
    </source>
</reference>
<evidence type="ECO:0000256" key="8">
    <source>
        <dbReference type="SAM" id="Phobius"/>
    </source>
</evidence>
<sequence>MNAAISPVLWTAMLVAFGCFSLAMVITLIRLFIGPSAQDRVLALDYLTITALLLMLVLGLRHHSSMYFEAATLVAMLGFITSIGLARFLLRGEVVE</sequence>
<dbReference type="InterPro" id="IPR007208">
    <property type="entry name" value="MrpF/PhaF-like"/>
</dbReference>
<dbReference type="Pfam" id="PF04066">
    <property type="entry name" value="MrpF_PhaF"/>
    <property type="match status" value="1"/>
</dbReference>
<feature type="transmembrane region" description="Helical" evidence="8">
    <location>
        <begin position="6"/>
        <end position="29"/>
    </location>
</feature>
<comment type="subcellular location">
    <subcellularLocation>
        <location evidence="1">Cell membrane</location>
        <topology evidence="1">Multi-pass membrane protein</topology>
    </subcellularLocation>
</comment>
<accession>A0ABY4SAG8</accession>
<gene>
    <name evidence="9" type="ORF">MW290_26895</name>
</gene>
<organism evidence="9 10">
    <name type="scientific">Aquincola tertiaricarbonis</name>
    <dbReference type="NCBI Taxonomy" id="391953"/>
    <lineage>
        <taxon>Bacteria</taxon>
        <taxon>Pseudomonadati</taxon>
        <taxon>Pseudomonadota</taxon>
        <taxon>Betaproteobacteria</taxon>
        <taxon>Burkholderiales</taxon>
        <taxon>Sphaerotilaceae</taxon>
        <taxon>Aquincola</taxon>
    </lineage>
</organism>
<dbReference type="PANTHER" id="PTHR34702">
    <property type="entry name" value="NA(+)/H(+) ANTIPORTER SUBUNIT F1"/>
    <property type="match status" value="1"/>
</dbReference>
<keyword evidence="10" id="KW-1185">Reference proteome</keyword>
<evidence type="ECO:0000256" key="2">
    <source>
        <dbReference type="ARBA" id="ARBA00009212"/>
    </source>
</evidence>
<proteinExistence type="inferred from homology"/>
<evidence type="ECO:0000256" key="5">
    <source>
        <dbReference type="ARBA" id="ARBA00022692"/>
    </source>
</evidence>
<feature type="transmembrane region" description="Helical" evidence="8">
    <location>
        <begin position="66"/>
        <end position="90"/>
    </location>
</feature>
<keyword evidence="4" id="KW-1003">Cell membrane</keyword>
<keyword evidence="7 8" id="KW-0472">Membrane</keyword>
<dbReference type="Proteomes" id="UP001056201">
    <property type="component" value="Chromosome 2"/>
</dbReference>
<name>A0ABY4SAG8_AQUTE</name>
<evidence type="ECO:0000256" key="7">
    <source>
        <dbReference type="ARBA" id="ARBA00023136"/>
    </source>
</evidence>
<keyword evidence="3" id="KW-0813">Transport</keyword>
<dbReference type="PANTHER" id="PTHR34702:SF1">
    <property type="entry name" value="NA(+)_H(+) ANTIPORTER SUBUNIT F"/>
    <property type="match status" value="1"/>
</dbReference>
<feature type="transmembrane region" description="Helical" evidence="8">
    <location>
        <begin position="41"/>
        <end position="60"/>
    </location>
</feature>
<dbReference type="RefSeq" id="WP_250197427.1">
    <property type="nucleotide sequence ID" value="NZ_CP097636.1"/>
</dbReference>
<evidence type="ECO:0000256" key="4">
    <source>
        <dbReference type="ARBA" id="ARBA00022475"/>
    </source>
</evidence>
<dbReference type="NCBIfam" id="NF004812">
    <property type="entry name" value="PRK06161.1"/>
    <property type="match status" value="1"/>
</dbReference>
<evidence type="ECO:0000313" key="10">
    <source>
        <dbReference type="Proteomes" id="UP001056201"/>
    </source>
</evidence>
<evidence type="ECO:0000313" key="9">
    <source>
        <dbReference type="EMBL" id="URI09195.1"/>
    </source>
</evidence>
<evidence type="ECO:0000256" key="6">
    <source>
        <dbReference type="ARBA" id="ARBA00022989"/>
    </source>
</evidence>